<sequence length="256" mass="27278">MDTPDTNARTRDAHEVDEHRVEYDADGTRLVGHAYVPADAAGPRPAVLVFPEWWGVTDFPRRRARELAAEGYVALAADMYGEGAVTDDVEEAGRRSADTRLGAVSRARSRAALQTLLALPQVDADRVAAIGFCFGGDVALELARDGAQLRGVVAFHASLTTGQPAAPDQLRASVLVLHGAEDPLTPPQQVAAFQDEMRASRADWQLVAYGNAVHSFTNPEADTAGIDGVAHDAVAARRAWQAHLAFLAEVLAPPAD</sequence>
<dbReference type="PANTHER" id="PTHR22946:SF0">
    <property type="entry name" value="DIENELACTONE HYDROLASE DOMAIN-CONTAINING PROTEIN"/>
    <property type="match status" value="1"/>
</dbReference>
<reference evidence="3" key="1">
    <citation type="journal article" date="2014" name="Int. J. Syst. Evol. Microbiol.">
        <title>Complete genome sequence of Corynebacterium casei LMG S-19264T (=DSM 44701T), isolated from a smear-ripened cheese.</title>
        <authorList>
            <consortium name="US DOE Joint Genome Institute (JGI-PGF)"/>
            <person name="Walter F."/>
            <person name="Albersmeier A."/>
            <person name="Kalinowski J."/>
            <person name="Ruckert C."/>
        </authorList>
    </citation>
    <scope>NUCLEOTIDE SEQUENCE</scope>
    <source>
        <strain evidence="3">CGMCC 1.14988</strain>
    </source>
</reference>
<dbReference type="EMBL" id="BMHA01000012">
    <property type="protein sequence ID" value="GGI08641.1"/>
    <property type="molecule type" value="Genomic_DNA"/>
</dbReference>
<dbReference type="InterPro" id="IPR002925">
    <property type="entry name" value="Dienelactn_hydro"/>
</dbReference>
<dbReference type="Proteomes" id="UP000650511">
    <property type="component" value="Unassembled WGS sequence"/>
</dbReference>
<dbReference type="Pfam" id="PF01738">
    <property type="entry name" value="DLH"/>
    <property type="match status" value="1"/>
</dbReference>
<organism evidence="3 4">
    <name type="scientific">Egicoccus halophilus</name>
    <dbReference type="NCBI Taxonomy" id="1670830"/>
    <lineage>
        <taxon>Bacteria</taxon>
        <taxon>Bacillati</taxon>
        <taxon>Actinomycetota</taxon>
        <taxon>Nitriliruptoria</taxon>
        <taxon>Egicoccales</taxon>
        <taxon>Egicoccaceae</taxon>
        <taxon>Egicoccus</taxon>
    </lineage>
</organism>
<dbReference type="SUPFAM" id="SSF53474">
    <property type="entry name" value="alpha/beta-Hydrolases"/>
    <property type="match status" value="1"/>
</dbReference>
<dbReference type="InterPro" id="IPR050261">
    <property type="entry name" value="FrsA_esterase"/>
</dbReference>
<evidence type="ECO:0000313" key="3">
    <source>
        <dbReference type="EMBL" id="GGI08641.1"/>
    </source>
</evidence>
<reference evidence="3" key="2">
    <citation type="submission" date="2020-09" db="EMBL/GenBank/DDBJ databases">
        <authorList>
            <person name="Sun Q."/>
            <person name="Zhou Y."/>
        </authorList>
    </citation>
    <scope>NUCLEOTIDE SEQUENCE</scope>
    <source>
        <strain evidence="3">CGMCC 1.14988</strain>
    </source>
</reference>
<comment type="similarity">
    <text evidence="1">Belongs to the AB hydrolase superfamily.</text>
</comment>
<evidence type="ECO:0000256" key="1">
    <source>
        <dbReference type="ARBA" id="ARBA00008645"/>
    </source>
</evidence>
<evidence type="ECO:0000313" key="4">
    <source>
        <dbReference type="Proteomes" id="UP000650511"/>
    </source>
</evidence>
<dbReference type="AlphaFoldDB" id="A0A8J3ACN4"/>
<proteinExistence type="inferred from homology"/>
<dbReference type="Gene3D" id="3.40.50.1820">
    <property type="entry name" value="alpha/beta hydrolase"/>
    <property type="match status" value="1"/>
</dbReference>
<evidence type="ECO:0000259" key="2">
    <source>
        <dbReference type="Pfam" id="PF01738"/>
    </source>
</evidence>
<accession>A0A8J3ACN4</accession>
<dbReference type="PANTHER" id="PTHR22946">
    <property type="entry name" value="DIENELACTONE HYDROLASE DOMAIN-CONTAINING PROTEIN-RELATED"/>
    <property type="match status" value="1"/>
</dbReference>
<dbReference type="GO" id="GO:0016787">
    <property type="term" value="F:hydrolase activity"/>
    <property type="evidence" value="ECO:0007669"/>
    <property type="project" value="InterPro"/>
</dbReference>
<protein>
    <recommendedName>
        <fullName evidence="2">Dienelactone hydrolase domain-containing protein</fullName>
    </recommendedName>
</protein>
<name>A0A8J3ACN4_9ACTN</name>
<dbReference type="InterPro" id="IPR029058">
    <property type="entry name" value="AB_hydrolase_fold"/>
</dbReference>
<keyword evidence="4" id="KW-1185">Reference proteome</keyword>
<feature type="domain" description="Dienelactone hydrolase" evidence="2">
    <location>
        <begin position="34"/>
        <end position="250"/>
    </location>
</feature>
<comment type="caution">
    <text evidence="3">The sequence shown here is derived from an EMBL/GenBank/DDBJ whole genome shotgun (WGS) entry which is preliminary data.</text>
</comment>
<gene>
    <name evidence="3" type="ORF">GCM10011354_30110</name>
</gene>